<dbReference type="GeneID" id="108079373"/>
<dbReference type="Proteomes" id="UP001652661">
    <property type="component" value="Chromosome X"/>
</dbReference>
<sequence length="238" mass="27779">MNPLPMFGSVDDESQYWKLRSDKHLQELMELKTEYNEFLEQSRDMEIEMDATLAQNQKRLDELAIKATNYERENEMLLARLNSQSLEISKLENELAEVTKKFETLKIDFRALEQTNDDLEQAQRVAKESKAIADDLLFEQYEKYALLELEVEEKQELEEELQRVKDEARDLKDELKTSQLKKASNSVTVGSQTGGLGDGSNFPFMIHKTVSDMVNKLDNLQTKLRNHREERPLPMPDF</sequence>
<dbReference type="GO" id="GO:0007059">
    <property type="term" value="P:chromosome segregation"/>
    <property type="evidence" value="ECO:0007669"/>
    <property type="project" value="TreeGrafter"/>
</dbReference>
<dbReference type="GO" id="GO:0047496">
    <property type="term" value="P:vesicle transport along microtubule"/>
    <property type="evidence" value="ECO:0007669"/>
    <property type="project" value="TreeGrafter"/>
</dbReference>
<accession>A0A6P4J1J0</accession>
<proteinExistence type="inferred from homology"/>
<dbReference type="GO" id="GO:0007020">
    <property type="term" value="P:microtubule nucleation"/>
    <property type="evidence" value="ECO:0007669"/>
    <property type="project" value="TreeGrafter"/>
</dbReference>
<dbReference type="GO" id="GO:0051642">
    <property type="term" value="P:centrosome localization"/>
    <property type="evidence" value="ECO:0007669"/>
    <property type="project" value="TreeGrafter"/>
</dbReference>
<dbReference type="AlphaFoldDB" id="A0A6P4J1J0"/>
<feature type="region of interest" description="Disordered" evidence="4">
    <location>
        <begin position="182"/>
        <end position="201"/>
    </location>
</feature>
<protein>
    <submittedName>
        <fullName evidence="6">Nuclear distribution protein nudE homolog</fullName>
    </submittedName>
</protein>
<dbReference type="GO" id="GO:0008017">
    <property type="term" value="F:microtubule binding"/>
    <property type="evidence" value="ECO:0007669"/>
    <property type="project" value="InterPro"/>
</dbReference>
<evidence type="ECO:0000256" key="2">
    <source>
        <dbReference type="ARBA" id="ARBA00023054"/>
    </source>
</evidence>
<feature type="compositionally biased region" description="Polar residues" evidence="4">
    <location>
        <begin position="182"/>
        <end position="191"/>
    </location>
</feature>
<dbReference type="Gene3D" id="6.10.250.1080">
    <property type="match status" value="1"/>
</dbReference>
<organism evidence="5 6">
    <name type="scientific">Drosophila kikkawai</name>
    <name type="common">Fruit fly</name>
    <dbReference type="NCBI Taxonomy" id="30033"/>
    <lineage>
        <taxon>Eukaryota</taxon>
        <taxon>Metazoa</taxon>
        <taxon>Ecdysozoa</taxon>
        <taxon>Arthropoda</taxon>
        <taxon>Hexapoda</taxon>
        <taxon>Insecta</taxon>
        <taxon>Pterygota</taxon>
        <taxon>Neoptera</taxon>
        <taxon>Endopterygota</taxon>
        <taxon>Diptera</taxon>
        <taxon>Brachycera</taxon>
        <taxon>Muscomorpha</taxon>
        <taxon>Ephydroidea</taxon>
        <taxon>Drosophilidae</taxon>
        <taxon>Drosophila</taxon>
        <taxon>Sophophora</taxon>
    </lineage>
</organism>
<dbReference type="RefSeq" id="XP_017029176.1">
    <property type="nucleotide sequence ID" value="XM_017173687.3"/>
</dbReference>
<evidence type="ECO:0000313" key="6">
    <source>
        <dbReference type="RefSeq" id="XP_017029176.1"/>
    </source>
</evidence>
<gene>
    <name evidence="6" type="primary">LOC108079373</name>
</gene>
<name>A0A6P4J1J0_DROKI</name>
<keyword evidence="5" id="KW-1185">Reference proteome</keyword>
<evidence type="ECO:0000313" key="5">
    <source>
        <dbReference type="Proteomes" id="UP001652661"/>
    </source>
</evidence>
<dbReference type="PANTHER" id="PTHR10921">
    <property type="entry name" value="NUCLEAR DISTRIBUTION PROTEIN NUDE HOMOLOG 1"/>
    <property type="match status" value="1"/>
</dbReference>
<evidence type="ECO:0000256" key="3">
    <source>
        <dbReference type="SAM" id="Coils"/>
    </source>
</evidence>
<dbReference type="PANTHER" id="PTHR10921:SF1">
    <property type="entry name" value="NUCLEAR DISTRIBUTION PROTEIN NUDE HOMOLOG"/>
    <property type="match status" value="1"/>
</dbReference>
<dbReference type="GO" id="GO:0005871">
    <property type="term" value="C:kinesin complex"/>
    <property type="evidence" value="ECO:0007669"/>
    <property type="project" value="TreeGrafter"/>
</dbReference>
<reference evidence="6" key="1">
    <citation type="submission" date="2025-08" db="UniProtKB">
        <authorList>
            <consortium name="RefSeq"/>
        </authorList>
    </citation>
    <scope>IDENTIFICATION</scope>
    <source>
        <strain evidence="6">14028-0561.14</strain>
        <tissue evidence="6">Whole fly</tissue>
    </source>
</reference>
<dbReference type="GO" id="GO:0007100">
    <property type="term" value="P:mitotic centrosome separation"/>
    <property type="evidence" value="ECO:0007669"/>
    <property type="project" value="TreeGrafter"/>
</dbReference>
<comment type="similarity">
    <text evidence="1">Belongs to the nudE family.</text>
</comment>
<evidence type="ECO:0000256" key="4">
    <source>
        <dbReference type="SAM" id="MobiDB-lite"/>
    </source>
</evidence>
<dbReference type="GO" id="GO:0016477">
    <property type="term" value="P:cell migration"/>
    <property type="evidence" value="ECO:0007669"/>
    <property type="project" value="TreeGrafter"/>
</dbReference>
<dbReference type="GO" id="GO:0000776">
    <property type="term" value="C:kinetochore"/>
    <property type="evidence" value="ECO:0007669"/>
    <property type="project" value="TreeGrafter"/>
</dbReference>
<dbReference type="GO" id="GO:0005813">
    <property type="term" value="C:centrosome"/>
    <property type="evidence" value="ECO:0007669"/>
    <property type="project" value="TreeGrafter"/>
</dbReference>
<dbReference type="OrthoDB" id="5877028at2759"/>
<dbReference type="GO" id="GO:0000132">
    <property type="term" value="P:establishment of mitotic spindle orientation"/>
    <property type="evidence" value="ECO:0007669"/>
    <property type="project" value="TreeGrafter"/>
</dbReference>
<dbReference type="OMA" id="CFIASRI"/>
<keyword evidence="2 3" id="KW-0175">Coiled coil</keyword>
<feature type="coiled-coil region" evidence="3">
    <location>
        <begin position="21"/>
        <end position="181"/>
    </location>
</feature>
<dbReference type="InterPro" id="IPR033494">
    <property type="entry name" value="NUDE"/>
</dbReference>
<evidence type="ECO:0000256" key="1">
    <source>
        <dbReference type="ARBA" id="ARBA00007429"/>
    </source>
</evidence>